<dbReference type="PDBsum" id="4ZOS"/>
<dbReference type="Gene3D" id="3.30.70.100">
    <property type="match status" value="1"/>
</dbReference>
<reference evidence="2 3" key="1">
    <citation type="submission" date="2015-05" db="PDB data bank">
        <title>2.20 Angstrom resolution crystal structure of protein YE0340 of unidentified function from Yersinia enterocolitica subsp. enterocolitica 8081].</title>
        <authorList>
            <consortium name="Center for Structural Genomics of Infectious Diseases (CSGID)"/>
            <person name="Halavaty A.S."/>
            <person name="Wawrzak A."/>
            <person name="Onopriyenko O."/>
            <person name="Grimshaw S."/>
            <person name="Savchenko A."/>
            <person name="Anderson W.F."/>
        </authorList>
    </citation>
    <scope>X-RAY CRYSTALLOGRAPHY (2.20 ANGSTROMS)</scope>
</reference>
<evidence type="ECO:0007829" key="3">
    <source>
        <dbReference type="PDB" id="4ZOS"/>
    </source>
</evidence>
<dbReference type="EvolutionaryTrace" id="A0A0M3KL35"/>
<dbReference type="InterPro" id="IPR007138">
    <property type="entry name" value="ABM_dom"/>
</dbReference>
<dbReference type="AlphaFoldDB" id="A0A0M3KL35"/>
<dbReference type="InterPro" id="IPR050744">
    <property type="entry name" value="AI-2_Isomerase_LsrG"/>
</dbReference>
<dbReference type="SUPFAM" id="SSF54909">
    <property type="entry name" value="Dimeric alpha+beta barrel"/>
    <property type="match status" value="1"/>
</dbReference>
<keyword evidence="2 3" id="KW-0002">3D-structure</keyword>
<proteinExistence type="evidence at protein level"/>
<sequence>SNAMQKIKSEERHIICELRCEPENRERVKELVLKFVEPARLETGCLYYDLYQKIDEPDTFYIIDGWVNQEAVTSHAENPHVAEVMSDLQPLLTFGPSISLITRVSD</sequence>
<dbReference type="InterPro" id="IPR011008">
    <property type="entry name" value="Dimeric_a/b-barrel"/>
</dbReference>
<accession>A0A0M3KL35</accession>
<dbReference type="PDB" id="4ZOS">
    <property type="method" value="X-ray"/>
    <property type="resolution" value="2.20 A"/>
    <property type="chains" value="A/B/C/D=1-106"/>
</dbReference>
<protein>
    <submittedName>
        <fullName evidence="2">protein YE0340 from Yersinia enterocolitica subsp. enterocolitica 8081</fullName>
    </submittedName>
</protein>
<name>A0A0M3KL35_YERE8</name>
<organism evidence="2">
    <name type="scientific">Yersinia enterocolitica serotype O:8 / biotype 1B (strain NCTC 13174 / 8081)</name>
    <dbReference type="NCBI Taxonomy" id="393305"/>
    <lineage>
        <taxon>Bacteria</taxon>
        <taxon>Pseudomonadati</taxon>
        <taxon>Pseudomonadota</taxon>
        <taxon>Gammaproteobacteria</taxon>
        <taxon>Enterobacterales</taxon>
        <taxon>Yersiniaceae</taxon>
        <taxon>Yersinia</taxon>
    </lineage>
</organism>
<dbReference type="PANTHER" id="PTHR33336:SF3">
    <property type="entry name" value="ABM DOMAIN-CONTAINING PROTEIN"/>
    <property type="match status" value="1"/>
</dbReference>
<evidence type="ECO:0000313" key="2">
    <source>
        <dbReference type="PDB" id="4ZOS"/>
    </source>
</evidence>
<feature type="domain" description="ABM" evidence="1">
    <location>
        <begin position="12"/>
        <end position="101"/>
    </location>
</feature>
<dbReference type="PANTHER" id="PTHR33336">
    <property type="entry name" value="QUINOL MONOOXYGENASE YGIN-RELATED"/>
    <property type="match status" value="1"/>
</dbReference>
<evidence type="ECO:0000259" key="1">
    <source>
        <dbReference type="PROSITE" id="PS51725"/>
    </source>
</evidence>
<dbReference type="PROSITE" id="PS51725">
    <property type="entry name" value="ABM"/>
    <property type="match status" value="1"/>
</dbReference>
<dbReference type="Pfam" id="PF03992">
    <property type="entry name" value="ABM"/>
    <property type="match status" value="1"/>
</dbReference>
<dbReference type="GO" id="GO:0003824">
    <property type="term" value="F:catalytic activity"/>
    <property type="evidence" value="ECO:0007669"/>
    <property type="project" value="TreeGrafter"/>
</dbReference>
<dbReference type="SMR" id="A0A0M3KL35"/>